<keyword evidence="4" id="KW-1185">Reference proteome</keyword>
<feature type="transmembrane region" description="Helical" evidence="1">
    <location>
        <begin position="100"/>
        <end position="119"/>
    </location>
</feature>
<gene>
    <name evidence="3" type="ORF">ILT43_10535</name>
</gene>
<keyword evidence="1" id="KW-0812">Transmembrane</keyword>
<dbReference type="EMBL" id="JAFEMC010000003">
    <property type="protein sequence ID" value="MBM6576812.1"/>
    <property type="molecule type" value="Genomic_DNA"/>
</dbReference>
<feature type="transmembrane region" description="Helical" evidence="1">
    <location>
        <begin position="70"/>
        <end position="88"/>
    </location>
</feature>
<sequence>MNAFSRSLALMLIGWCAALLPADRASWAAAMKAEVDVIEDGSAALSFAFGCICGSIKDRTFTWAFAARSVQFATIGGMVALSLLSAMITKRMIDAHAESALIFGLTSALFGAAAMWSYLRGPIAVVQTACLVIPIYILAYALVSSEQGMASGWVNERLYQALAIEGVVIWATLLTAAIFMLRVEALPITKRM</sequence>
<name>A0ABS2D7D1_9SPHN</name>
<feature type="transmembrane region" description="Helical" evidence="1">
    <location>
        <begin position="125"/>
        <end position="143"/>
    </location>
</feature>
<comment type="caution">
    <text evidence="3">The sequence shown here is derived from an EMBL/GenBank/DDBJ whole genome shotgun (WGS) entry which is preliminary data.</text>
</comment>
<evidence type="ECO:0000256" key="1">
    <source>
        <dbReference type="SAM" id="Phobius"/>
    </source>
</evidence>
<accession>A0ABS2D7D1</accession>
<dbReference type="RefSeq" id="WP_204198926.1">
    <property type="nucleotide sequence ID" value="NZ_JAFEMC010000003.1"/>
</dbReference>
<keyword evidence="1" id="KW-0472">Membrane</keyword>
<protein>
    <submittedName>
        <fullName evidence="3">Uncharacterized protein</fullName>
    </submittedName>
</protein>
<keyword evidence="1" id="KW-1133">Transmembrane helix</keyword>
<reference evidence="3 4" key="1">
    <citation type="submission" date="2020-12" db="EMBL/GenBank/DDBJ databases">
        <title>Sphingomonas sp.</title>
        <authorList>
            <person name="Kim M.K."/>
        </authorList>
    </citation>
    <scope>NUCLEOTIDE SEQUENCE [LARGE SCALE GENOMIC DNA]</scope>
    <source>
        <strain evidence="3 4">BT552</strain>
    </source>
</reference>
<keyword evidence="2" id="KW-0732">Signal</keyword>
<feature type="chain" id="PRO_5047171730" evidence="2">
    <location>
        <begin position="22"/>
        <end position="192"/>
    </location>
</feature>
<feature type="signal peptide" evidence="2">
    <location>
        <begin position="1"/>
        <end position="21"/>
    </location>
</feature>
<feature type="transmembrane region" description="Helical" evidence="1">
    <location>
        <begin position="163"/>
        <end position="183"/>
    </location>
</feature>
<organism evidence="3 4">
    <name type="scientific">Sphingomonas longa</name>
    <dbReference type="NCBI Taxonomy" id="2778730"/>
    <lineage>
        <taxon>Bacteria</taxon>
        <taxon>Pseudomonadati</taxon>
        <taxon>Pseudomonadota</taxon>
        <taxon>Alphaproteobacteria</taxon>
        <taxon>Sphingomonadales</taxon>
        <taxon>Sphingomonadaceae</taxon>
        <taxon>Sphingomonas</taxon>
    </lineage>
</organism>
<proteinExistence type="predicted"/>
<evidence type="ECO:0000313" key="3">
    <source>
        <dbReference type="EMBL" id="MBM6576812.1"/>
    </source>
</evidence>
<dbReference type="Proteomes" id="UP000763641">
    <property type="component" value="Unassembled WGS sequence"/>
</dbReference>
<evidence type="ECO:0000313" key="4">
    <source>
        <dbReference type="Proteomes" id="UP000763641"/>
    </source>
</evidence>
<evidence type="ECO:0000256" key="2">
    <source>
        <dbReference type="SAM" id="SignalP"/>
    </source>
</evidence>